<dbReference type="EMBL" id="SNRW01001375">
    <property type="protein sequence ID" value="KAA6396652.1"/>
    <property type="molecule type" value="Genomic_DNA"/>
</dbReference>
<protein>
    <recommendedName>
        <fullName evidence="3">Coatomer beta subunit appendage platform domain-containing protein</fullName>
    </recommendedName>
</protein>
<sequence length="54" mass="6122">VSVLFYAETVFGQSAVMHVSLERSIDGQVRGVARLRTKDKALTTVLRERLIKFE</sequence>
<comment type="caution">
    <text evidence="1">The sequence shown here is derived from an EMBL/GenBank/DDBJ whole genome shotgun (WGS) entry which is preliminary data.</text>
</comment>
<feature type="non-terminal residue" evidence="1">
    <location>
        <position position="1"/>
    </location>
</feature>
<dbReference type="OrthoDB" id="1690505at2759"/>
<dbReference type="AlphaFoldDB" id="A0A5J4WQ08"/>
<evidence type="ECO:0008006" key="3">
    <source>
        <dbReference type="Google" id="ProtNLM"/>
    </source>
</evidence>
<gene>
    <name evidence="1" type="ORF">EZS28_007825</name>
</gene>
<proteinExistence type="predicted"/>
<accession>A0A5J4WQ08</accession>
<evidence type="ECO:0000313" key="2">
    <source>
        <dbReference type="Proteomes" id="UP000324800"/>
    </source>
</evidence>
<reference evidence="1 2" key="1">
    <citation type="submission" date="2019-03" db="EMBL/GenBank/DDBJ databases">
        <title>Single cell metagenomics reveals metabolic interactions within the superorganism composed of flagellate Streblomastix strix and complex community of Bacteroidetes bacteria on its surface.</title>
        <authorList>
            <person name="Treitli S.C."/>
            <person name="Kolisko M."/>
            <person name="Husnik F."/>
            <person name="Keeling P."/>
            <person name="Hampl V."/>
        </authorList>
    </citation>
    <scope>NUCLEOTIDE SEQUENCE [LARGE SCALE GENOMIC DNA]</scope>
    <source>
        <strain evidence="1">ST1C</strain>
    </source>
</reference>
<organism evidence="1 2">
    <name type="scientific">Streblomastix strix</name>
    <dbReference type="NCBI Taxonomy" id="222440"/>
    <lineage>
        <taxon>Eukaryota</taxon>
        <taxon>Metamonada</taxon>
        <taxon>Preaxostyla</taxon>
        <taxon>Oxymonadida</taxon>
        <taxon>Streblomastigidae</taxon>
        <taxon>Streblomastix</taxon>
    </lineage>
</organism>
<evidence type="ECO:0000313" key="1">
    <source>
        <dbReference type="EMBL" id="KAA6396652.1"/>
    </source>
</evidence>
<dbReference type="Proteomes" id="UP000324800">
    <property type="component" value="Unassembled WGS sequence"/>
</dbReference>
<name>A0A5J4WQ08_9EUKA</name>